<dbReference type="EMBL" id="AFYH01092239">
    <property type="status" value="NOT_ANNOTATED_CDS"/>
    <property type="molecule type" value="Genomic_DNA"/>
</dbReference>
<dbReference type="Proteomes" id="UP000008672">
    <property type="component" value="Unassembled WGS sequence"/>
</dbReference>
<keyword evidence="3 6" id="KW-0812">Transmembrane</keyword>
<reference evidence="7" key="2">
    <citation type="submission" date="2025-08" db="UniProtKB">
        <authorList>
            <consortium name="Ensembl"/>
        </authorList>
    </citation>
    <scope>IDENTIFICATION</scope>
</reference>
<evidence type="ECO:0000256" key="2">
    <source>
        <dbReference type="ARBA" id="ARBA00009565"/>
    </source>
</evidence>
<dbReference type="OMA" id="YCTTNIR"/>
<dbReference type="EMBL" id="AFYH01092237">
    <property type="status" value="NOT_ANNOTATED_CDS"/>
    <property type="molecule type" value="Genomic_DNA"/>
</dbReference>
<comment type="similarity">
    <text evidence="2">Belongs to the MS4A family.</text>
</comment>
<dbReference type="Ensembl" id="ENSLACT00000026594.1">
    <property type="protein sequence ID" value="ENSLACP00000022010.1"/>
    <property type="gene ID" value="ENSLACG00000022278.1"/>
</dbReference>
<dbReference type="EMBL" id="AFYH01092241">
    <property type="status" value="NOT_ANNOTATED_CDS"/>
    <property type="molecule type" value="Genomic_DNA"/>
</dbReference>
<gene>
    <name evidence="7" type="primary">LOC102355667</name>
</gene>
<organism evidence="7 8">
    <name type="scientific">Latimeria chalumnae</name>
    <name type="common">Coelacanth</name>
    <dbReference type="NCBI Taxonomy" id="7897"/>
    <lineage>
        <taxon>Eukaryota</taxon>
        <taxon>Metazoa</taxon>
        <taxon>Chordata</taxon>
        <taxon>Craniata</taxon>
        <taxon>Vertebrata</taxon>
        <taxon>Euteleostomi</taxon>
        <taxon>Coelacanthiformes</taxon>
        <taxon>Coelacanthidae</taxon>
        <taxon>Latimeria</taxon>
    </lineage>
</organism>
<dbReference type="EMBL" id="AFYH01092245">
    <property type="status" value="NOT_ANNOTATED_CDS"/>
    <property type="molecule type" value="Genomic_DNA"/>
</dbReference>
<accession>M3XH04</accession>
<dbReference type="InterPro" id="IPR030417">
    <property type="entry name" value="MS4A"/>
</dbReference>
<dbReference type="eggNOG" id="ENOG502S3XD">
    <property type="taxonomic scope" value="Eukaryota"/>
</dbReference>
<dbReference type="EMBL" id="AFYH01092246">
    <property type="status" value="NOT_ANNOTATED_CDS"/>
    <property type="molecule type" value="Genomic_DNA"/>
</dbReference>
<dbReference type="GO" id="GO:0016020">
    <property type="term" value="C:membrane"/>
    <property type="evidence" value="ECO:0007669"/>
    <property type="project" value="UniProtKB-SubCell"/>
</dbReference>
<evidence type="ECO:0000313" key="7">
    <source>
        <dbReference type="Ensembl" id="ENSLACP00000022010.1"/>
    </source>
</evidence>
<dbReference type="FunCoup" id="M3XH04">
    <property type="interactions" value="71"/>
</dbReference>
<dbReference type="InParanoid" id="M3XH04"/>
<dbReference type="Pfam" id="PF04103">
    <property type="entry name" value="CD20"/>
    <property type="match status" value="1"/>
</dbReference>
<sequence length="245" mass="25876">MTSTVSTAGGMVVISQVIPQGDLANIQATAASVANSNFRVTEHLQKFLKGEPKALGVTQILTGIITIILGIILVCTPLCSFPALVGAPFWSGIFFITSGSLSVASANKPKVTLVKATLGMNIISAVFAGITIILYSIDLAFEWRYCRYNYGYVCTELSVLCTGSKAILLILSLLEFAVSISVSAFSCKGVCYENAPTTVIYIQNTPHQDPVAVPGPSDLLNLGTPLPSPPAYEESQPMVKSAVLP</sequence>
<evidence type="ECO:0000256" key="6">
    <source>
        <dbReference type="SAM" id="Phobius"/>
    </source>
</evidence>
<evidence type="ECO:0000313" key="8">
    <source>
        <dbReference type="Proteomes" id="UP000008672"/>
    </source>
</evidence>
<dbReference type="EMBL" id="AFYH01092238">
    <property type="status" value="NOT_ANNOTATED_CDS"/>
    <property type="molecule type" value="Genomic_DNA"/>
</dbReference>
<proteinExistence type="inferred from homology"/>
<dbReference type="HOGENOM" id="CLU_091032_4_0_1"/>
<evidence type="ECO:0000256" key="5">
    <source>
        <dbReference type="ARBA" id="ARBA00023136"/>
    </source>
</evidence>
<name>M3XH04_LATCH</name>
<dbReference type="PANTHER" id="PTHR23320">
    <property type="entry name" value="MEMBRANE-SPANNING 4-DOMAINS SUBFAMILY A MS4A -RELATED"/>
    <property type="match status" value="1"/>
</dbReference>
<feature type="transmembrane region" description="Helical" evidence="6">
    <location>
        <begin position="89"/>
        <end position="106"/>
    </location>
</feature>
<reference evidence="7" key="3">
    <citation type="submission" date="2025-09" db="UniProtKB">
        <authorList>
            <consortium name="Ensembl"/>
        </authorList>
    </citation>
    <scope>IDENTIFICATION</scope>
</reference>
<feature type="transmembrane region" description="Helical" evidence="6">
    <location>
        <begin position="118"/>
        <end position="137"/>
    </location>
</feature>
<dbReference type="EMBL" id="AFYH01092242">
    <property type="status" value="NOT_ANNOTATED_CDS"/>
    <property type="molecule type" value="Genomic_DNA"/>
</dbReference>
<evidence type="ECO:0000256" key="1">
    <source>
        <dbReference type="ARBA" id="ARBA00004141"/>
    </source>
</evidence>
<evidence type="ECO:0000256" key="4">
    <source>
        <dbReference type="ARBA" id="ARBA00022989"/>
    </source>
</evidence>
<dbReference type="GeneTree" id="ENSGT00940000163727"/>
<keyword evidence="5 6" id="KW-0472">Membrane</keyword>
<protein>
    <submittedName>
        <fullName evidence="7">Uncharacterized protein</fullName>
    </submittedName>
</protein>
<dbReference type="Bgee" id="ENSLACG00000022278">
    <property type="expression patterns" value="Expressed in pelvic fin and 4 other cell types or tissues"/>
</dbReference>
<dbReference type="EMBL" id="AFYH01092243">
    <property type="status" value="NOT_ANNOTATED_CDS"/>
    <property type="molecule type" value="Genomic_DNA"/>
</dbReference>
<dbReference type="AlphaFoldDB" id="M3XH04"/>
<dbReference type="InterPro" id="IPR007237">
    <property type="entry name" value="CD20-like"/>
</dbReference>
<dbReference type="EMBL" id="AFYH01092244">
    <property type="status" value="NOT_ANNOTATED_CDS"/>
    <property type="molecule type" value="Genomic_DNA"/>
</dbReference>
<keyword evidence="4 6" id="KW-1133">Transmembrane helix</keyword>
<reference evidence="8" key="1">
    <citation type="submission" date="2011-08" db="EMBL/GenBank/DDBJ databases">
        <title>The draft genome of Latimeria chalumnae.</title>
        <authorList>
            <person name="Di Palma F."/>
            <person name="Alfoldi J."/>
            <person name="Johnson J."/>
            <person name="Berlin A."/>
            <person name="Gnerre S."/>
            <person name="Jaffe D."/>
            <person name="MacCallum I."/>
            <person name="Young S."/>
            <person name="Walker B.J."/>
            <person name="Lander E."/>
            <person name="Lindblad-Toh K."/>
        </authorList>
    </citation>
    <scope>NUCLEOTIDE SEQUENCE [LARGE SCALE GENOMIC DNA]</scope>
    <source>
        <strain evidence="8">Wild caught</strain>
    </source>
</reference>
<keyword evidence="8" id="KW-1185">Reference proteome</keyword>
<dbReference type="EMBL" id="AFYH01092240">
    <property type="status" value="NOT_ANNOTATED_CDS"/>
    <property type="molecule type" value="Genomic_DNA"/>
</dbReference>
<feature type="transmembrane region" description="Helical" evidence="6">
    <location>
        <begin position="54"/>
        <end position="83"/>
    </location>
</feature>
<dbReference type="PANTHER" id="PTHR23320:SF128">
    <property type="entry name" value="MEMBRANE-SPANNING 4-DOMAINS SUBFAMILY A MEMBER 4A"/>
    <property type="match status" value="1"/>
</dbReference>
<evidence type="ECO:0000256" key="3">
    <source>
        <dbReference type="ARBA" id="ARBA00022692"/>
    </source>
</evidence>
<comment type="subcellular location">
    <subcellularLocation>
        <location evidence="1">Membrane</location>
        <topology evidence="1">Multi-pass membrane protein</topology>
    </subcellularLocation>
</comment>